<dbReference type="Proteomes" id="UP000051298">
    <property type="component" value="Unassembled WGS sequence"/>
</dbReference>
<dbReference type="eggNOG" id="COG3046">
    <property type="taxonomic scope" value="Bacteria"/>
</dbReference>
<organism evidence="1 2">
    <name type="scientific">Thalassobacter stenotrophicus</name>
    <dbReference type="NCBI Taxonomy" id="266809"/>
    <lineage>
        <taxon>Bacteria</taxon>
        <taxon>Pseudomonadati</taxon>
        <taxon>Pseudomonadota</taxon>
        <taxon>Alphaproteobacteria</taxon>
        <taxon>Rhodobacterales</taxon>
        <taxon>Roseobacteraceae</taxon>
        <taxon>Thalassobacter</taxon>
    </lineage>
</organism>
<proteinExistence type="predicted"/>
<keyword evidence="1" id="KW-0456">Lyase</keyword>
<dbReference type="SUPFAM" id="SSF48173">
    <property type="entry name" value="Cryptochrome/photolyase FAD-binding domain"/>
    <property type="match status" value="1"/>
</dbReference>
<gene>
    <name evidence="1" type="ORF">THS5294_03256</name>
</gene>
<dbReference type="Gene3D" id="1.10.10.1710">
    <property type="entry name" value="Deoxyribodipyrimidine photolyase-related"/>
    <property type="match status" value="1"/>
</dbReference>
<dbReference type="Pfam" id="PF04244">
    <property type="entry name" value="DPRP"/>
    <property type="match status" value="1"/>
</dbReference>
<dbReference type="AlphaFoldDB" id="A0A0P1F2V0"/>
<dbReference type="Gene3D" id="3.40.50.620">
    <property type="entry name" value="HUPs"/>
    <property type="match status" value="1"/>
</dbReference>
<dbReference type="STRING" id="266809.PM03_01695"/>
<name>A0A0P1F2V0_9RHOB</name>
<dbReference type="Gene3D" id="1.25.40.80">
    <property type="match status" value="1"/>
</dbReference>
<evidence type="ECO:0000313" key="2">
    <source>
        <dbReference type="Proteomes" id="UP000051298"/>
    </source>
</evidence>
<dbReference type="InterPro" id="IPR052551">
    <property type="entry name" value="UV-DNA_repair_photolyase"/>
</dbReference>
<sequence>MGQHTGAMVKLVLVLGDQLSPELSALREADKTRDVVVMAEVMEEASYVPHHPKKIAFLFAAMRKFAAELRADGWDVRYFTLDEGHTSIVSALLAVAGDTGAAEVLATEPGEWRVISALEDSPVPVHQFPDDRFLCSHTEFDAWAEGRKQLRMEYFYRDMRRKTGLLMDGDQPEGGKWNYDHDNRKPAPDEVTHEGPLQFQADETTGEVLDLVEARFADNFGTLRPFSFATDRAGARAALTHFIDQALPKYGDFQDAMLTDNRFLYHSVISMYINAGLLPWREACDAAEAAYRAGHAPLNAVEGFIRQIIGWREYMLGIYFREGPDYMHRNVLGHTRKLPALYWGADTRMKCMSTAVAATRDEAYAHHIQRLMVTGNFALLAGIDPFEVHEWYLAVYADAYEWVEAPNVIGMSQFADGGIVGSKPYVSGGNYINKMSDHCKTCAYKVKEKAGDDACPFNALYWAFLNRHRERFAKNPRMAQMYRTWDRMDDTHCAEVLERADRFLAKMEQGESV</sequence>
<evidence type="ECO:0000313" key="1">
    <source>
        <dbReference type="EMBL" id="CUH61943.1"/>
    </source>
</evidence>
<dbReference type="PANTHER" id="PTHR38657">
    <property type="entry name" value="SLR1343 PROTEIN"/>
    <property type="match status" value="1"/>
</dbReference>
<dbReference type="InterPro" id="IPR007357">
    <property type="entry name" value="PhrB-like"/>
</dbReference>
<reference evidence="1 2" key="1">
    <citation type="submission" date="2015-09" db="EMBL/GenBank/DDBJ databases">
        <authorList>
            <consortium name="Swine Surveillance"/>
        </authorList>
    </citation>
    <scope>NUCLEOTIDE SEQUENCE [LARGE SCALE GENOMIC DNA]</scope>
    <source>
        <strain evidence="1 2">CECT 5294</strain>
    </source>
</reference>
<dbReference type="InterPro" id="IPR036134">
    <property type="entry name" value="Crypto/Photolyase_FAD-like_sf"/>
</dbReference>
<dbReference type="Gene3D" id="1.10.579.10">
    <property type="entry name" value="DNA Cyclobutane Dipyrimidine Photolyase, subunit A, domain 3"/>
    <property type="match status" value="1"/>
</dbReference>
<protein>
    <submittedName>
        <fullName evidence="1">Deoxyribodipyrimidine photo-lyase-related protein</fullName>
    </submittedName>
</protein>
<dbReference type="GO" id="GO:0016829">
    <property type="term" value="F:lyase activity"/>
    <property type="evidence" value="ECO:0007669"/>
    <property type="project" value="UniProtKB-KW"/>
</dbReference>
<dbReference type="InterPro" id="IPR014729">
    <property type="entry name" value="Rossmann-like_a/b/a_fold"/>
</dbReference>
<dbReference type="EMBL" id="CYRX01000033">
    <property type="protein sequence ID" value="CUH61943.1"/>
    <property type="molecule type" value="Genomic_DNA"/>
</dbReference>
<accession>A0A0P1F2V0</accession>
<dbReference type="PANTHER" id="PTHR38657:SF1">
    <property type="entry name" value="SLR1343 PROTEIN"/>
    <property type="match status" value="1"/>
</dbReference>